<keyword evidence="2" id="KW-1185">Reference proteome</keyword>
<accession>A0A1L7D4S8</accession>
<gene>
    <name evidence="1" type="ORF">CPHO_08520</name>
</gene>
<evidence type="ECO:0000313" key="2">
    <source>
        <dbReference type="Proteomes" id="UP000185491"/>
    </source>
</evidence>
<name>A0A1L7D4S8_9CORY</name>
<protein>
    <submittedName>
        <fullName evidence="1">Uncharacterized protein</fullName>
    </submittedName>
</protein>
<dbReference type="RefSeq" id="WP_075734930.1">
    <property type="nucleotide sequence ID" value="NZ_CP009249.1"/>
</dbReference>
<evidence type="ECO:0000313" key="1">
    <source>
        <dbReference type="EMBL" id="APT92922.1"/>
    </source>
</evidence>
<dbReference type="EMBL" id="CP009249">
    <property type="protein sequence ID" value="APT92922.1"/>
    <property type="molecule type" value="Genomic_DNA"/>
</dbReference>
<dbReference type="STRING" id="161895.CPHO_08520"/>
<sequence>MKFTICLIRAFAAGGAHALGWRLVAEREARVQREIAQLKRMKGRYQELATSLSDELMNTNARADRLRHALTDTVENSQEVAEDIYNRLYGSDILHNGDMNEETPDN</sequence>
<proteinExistence type="predicted"/>
<reference evidence="1 2" key="1">
    <citation type="submission" date="2014-08" db="EMBL/GenBank/DDBJ databases">
        <title>Complete genome sequence of Corynebacterium phocae M408/89/1(T)(=DSM 44612(T)), isolated from the common seal (Phoca vitulina).</title>
        <authorList>
            <person name="Ruckert C."/>
            <person name="Albersmeier A."/>
            <person name="Winkler A."/>
            <person name="Kalinowski J."/>
        </authorList>
    </citation>
    <scope>NUCLEOTIDE SEQUENCE [LARGE SCALE GENOMIC DNA]</scope>
    <source>
        <strain evidence="1 2">M408/89/1</strain>
    </source>
</reference>
<dbReference type="Proteomes" id="UP000185491">
    <property type="component" value="Chromosome"/>
</dbReference>
<dbReference type="KEGG" id="cpho:CPHO_08520"/>
<organism evidence="1 2">
    <name type="scientific">Corynebacterium phocae</name>
    <dbReference type="NCBI Taxonomy" id="161895"/>
    <lineage>
        <taxon>Bacteria</taxon>
        <taxon>Bacillati</taxon>
        <taxon>Actinomycetota</taxon>
        <taxon>Actinomycetes</taxon>
        <taxon>Mycobacteriales</taxon>
        <taxon>Corynebacteriaceae</taxon>
        <taxon>Corynebacterium</taxon>
    </lineage>
</organism>
<dbReference type="AlphaFoldDB" id="A0A1L7D4S8"/>